<dbReference type="RefSeq" id="XP_027196043.1">
    <property type="nucleotide sequence ID" value="XM_027340242.1"/>
</dbReference>
<evidence type="ECO:0000313" key="2">
    <source>
        <dbReference type="RefSeq" id="XP_027196043.1"/>
    </source>
</evidence>
<protein>
    <submittedName>
        <fullName evidence="2">Uncharacterized protein LOC113790559</fullName>
    </submittedName>
</protein>
<gene>
    <name evidence="2" type="primary">LOC113790559</name>
</gene>
<sequence>MCINRSQRHYCLQGTLIGLLCICVIGFGAIITIYLGVYYSTEQIVGLRPQRNINEDDQFLSSQSESHSLIKRLLRKRSNYQQQTTATESFEEKLVTTFYRRNCPWNEWIVQSSILLDQCPYIPPQMPFDSMNNVQFKNCLRDSFWYMGMASILPFILTLITLISVCRLWLCPIITMAIVYLGLALALIIFAIIYKSGLILTDGWPLFIGIIALVCLYALLSLLLILLFSLVKCERRRQQQNGLTKTNGTSENDRMMKMSDDDDEIDDPNVPLYHHKNGLYSPQKRTDFDDKIKDFKYIDDDMSYVLRRG</sequence>
<dbReference type="OMA" id="YIDDDMS"/>
<proteinExistence type="predicted"/>
<name>A0A6P6XT44_DERPT</name>
<dbReference type="Proteomes" id="UP000515146">
    <property type="component" value="Unplaced"/>
</dbReference>
<dbReference type="KEGG" id="dpte:113790559"/>
<dbReference type="InParanoid" id="A0A6P6XT44"/>
<organism evidence="1 2">
    <name type="scientific">Dermatophagoides pteronyssinus</name>
    <name type="common">European house dust mite</name>
    <dbReference type="NCBI Taxonomy" id="6956"/>
    <lineage>
        <taxon>Eukaryota</taxon>
        <taxon>Metazoa</taxon>
        <taxon>Ecdysozoa</taxon>
        <taxon>Arthropoda</taxon>
        <taxon>Chelicerata</taxon>
        <taxon>Arachnida</taxon>
        <taxon>Acari</taxon>
        <taxon>Acariformes</taxon>
        <taxon>Sarcoptiformes</taxon>
        <taxon>Astigmata</taxon>
        <taxon>Psoroptidia</taxon>
        <taxon>Analgoidea</taxon>
        <taxon>Pyroglyphidae</taxon>
        <taxon>Dermatophagoidinae</taxon>
        <taxon>Dermatophagoides</taxon>
    </lineage>
</organism>
<keyword evidence="1" id="KW-1185">Reference proteome</keyword>
<reference evidence="2" key="1">
    <citation type="submission" date="2025-08" db="UniProtKB">
        <authorList>
            <consortium name="RefSeq"/>
        </authorList>
    </citation>
    <scope>IDENTIFICATION</scope>
    <source>
        <strain evidence="2">Airmid</strain>
    </source>
</reference>
<accession>A0A6P6XT44</accession>
<dbReference type="OrthoDB" id="6510902at2759"/>
<evidence type="ECO:0000313" key="1">
    <source>
        <dbReference type="Proteomes" id="UP000515146"/>
    </source>
</evidence>
<dbReference type="AlphaFoldDB" id="A0A6P6XT44"/>